<dbReference type="AlphaFoldDB" id="V6JJ09"/>
<gene>
    <name evidence="1" type="ORF">M878_41625</name>
</gene>
<protein>
    <submittedName>
        <fullName evidence="1">Uncharacterized protein</fullName>
    </submittedName>
</protein>
<evidence type="ECO:0000313" key="2">
    <source>
        <dbReference type="Proteomes" id="UP000017984"/>
    </source>
</evidence>
<proteinExistence type="predicted"/>
<reference evidence="1 2" key="1">
    <citation type="journal article" date="2014" name="Genome Announc.">
        <title>Draft Genome Sequence of Streptomyces roseochromogenes subsp. oscitans DS 12.976, Producer of the Aminocoumarin Antibiotic Clorobiocin.</title>
        <authorList>
            <person name="Ruckert C."/>
            <person name="Kalinowski J."/>
            <person name="Heide L."/>
            <person name="Apel A.K."/>
        </authorList>
    </citation>
    <scope>NUCLEOTIDE SEQUENCE [LARGE SCALE GENOMIC DNA]</scope>
    <source>
        <strain evidence="1 2">DS 12.976</strain>
    </source>
</reference>
<evidence type="ECO:0000313" key="1">
    <source>
        <dbReference type="EMBL" id="EST19673.1"/>
    </source>
</evidence>
<dbReference type="HOGENOM" id="CLU_3317901_0_0_11"/>
<keyword evidence="2" id="KW-1185">Reference proteome</keyword>
<name>V6JJ09_STRRC</name>
<dbReference type="Proteomes" id="UP000017984">
    <property type="component" value="Chromosome"/>
</dbReference>
<accession>V6JJ09</accession>
<comment type="caution">
    <text evidence="1">The sequence shown here is derived from an EMBL/GenBank/DDBJ whole genome shotgun (WGS) entry which is preliminary data.</text>
</comment>
<dbReference type="STRING" id="1352936.M878_41625"/>
<dbReference type="PATRIC" id="fig|1352936.5.peg.8620"/>
<organism evidence="1 2">
    <name type="scientific">Streptomyces roseochromogenus subsp. oscitans DS 12.976</name>
    <dbReference type="NCBI Taxonomy" id="1352936"/>
    <lineage>
        <taxon>Bacteria</taxon>
        <taxon>Bacillati</taxon>
        <taxon>Actinomycetota</taxon>
        <taxon>Actinomycetes</taxon>
        <taxon>Kitasatosporales</taxon>
        <taxon>Streptomycetaceae</taxon>
        <taxon>Streptomyces</taxon>
    </lineage>
</organism>
<sequence>MPQRDVDRLASAPADALPTLHRALDGRVVRDPLHPEPPC</sequence>
<dbReference type="EMBL" id="AWQX01000373">
    <property type="protein sequence ID" value="EST19673.1"/>
    <property type="molecule type" value="Genomic_DNA"/>
</dbReference>